<reference evidence="2" key="1">
    <citation type="journal article" date="2020" name="Stud. Mycol.">
        <title>101 Dothideomycetes genomes: a test case for predicting lifestyles and emergence of pathogens.</title>
        <authorList>
            <person name="Haridas S."/>
            <person name="Albert R."/>
            <person name="Binder M."/>
            <person name="Bloem J."/>
            <person name="Labutti K."/>
            <person name="Salamov A."/>
            <person name="Andreopoulos B."/>
            <person name="Baker S."/>
            <person name="Barry K."/>
            <person name="Bills G."/>
            <person name="Bluhm B."/>
            <person name="Cannon C."/>
            <person name="Castanera R."/>
            <person name="Culley D."/>
            <person name="Daum C."/>
            <person name="Ezra D."/>
            <person name="Gonzalez J."/>
            <person name="Henrissat B."/>
            <person name="Kuo A."/>
            <person name="Liang C."/>
            <person name="Lipzen A."/>
            <person name="Lutzoni F."/>
            <person name="Magnuson J."/>
            <person name="Mondo S."/>
            <person name="Nolan M."/>
            <person name="Ohm R."/>
            <person name="Pangilinan J."/>
            <person name="Park H.-J."/>
            <person name="Ramirez L."/>
            <person name="Alfaro M."/>
            <person name="Sun H."/>
            <person name="Tritt A."/>
            <person name="Yoshinaga Y."/>
            <person name="Zwiers L.-H."/>
            <person name="Turgeon B."/>
            <person name="Goodwin S."/>
            <person name="Spatafora J."/>
            <person name="Crous P."/>
            <person name="Grigoriev I."/>
        </authorList>
    </citation>
    <scope>NUCLEOTIDE SEQUENCE</scope>
    <source>
        <strain evidence="2">CBS 690.94</strain>
    </source>
</reference>
<dbReference type="AlphaFoldDB" id="A0A9P4PUZ6"/>
<protein>
    <submittedName>
        <fullName evidence="2">Uncharacterized protein</fullName>
    </submittedName>
</protein>
<evidence type="ECO:0000256" key="1">
    <source>
        <dbReference type="SAM" id="MobiDB-lite"/>
    </source>
</evidence>
<sequence>MLRNTSRQGNTRRSDYPQPMPSPMRSVQDTKRPCAKNTFIPVALETNISHKPTPIIPGPFYLPSR</sequence>
<dbReference type="EMBL" id="MU001494">
    <property type="protein sequence ID" value="KAF2449718.1"/>
    <property type="molecule type" value="Genomic_DNA"/>
</dbReference>
<organism evidence="2 3">
    <name type="scientific">Karstenula rhodostoma CBS 690.94</name>
    <dbReference type="NCBI Taxonomy" id="1392251"/>
    <lineage>
        <taxon>Eukaryota</taxon>
        <taxon>Fungi</taxon>
        <taxon>Dikarya</taxon>
        <taxon>Ascomycota</taxon>
        <taxon>Pezizomycotina</taxon>
        <taxon>Dothideomycetes</taxon>
        <taxon>Pleosporomycetidae</taxon>
        <taxon>Pleosporales</taxon>
        <taxon>Massarineae</taxon>
        <taxon>Didymosphaeriaceae</taxon>
        <taxon>Karstenula</taxon>
    </lineage>
</organism>
<keyword evidence="3" id="KW-1185">Reference proteome</keyword>
<accession>A0A9P4PUZ6</accession>
<comment type="caution">
    <text evidence="2">The sequence shown here is derived from an EMBL/GenBank/DDBJ whole genome shotgun (WGS) entry which is preliminary data.</text>
</comment>
<dbReference type="Proteomes" id="UP000799764">
    <property type="component" value="Unassembled WGS sequence"/>
</dbReference>
<evidence type="ECO:0000313" key="2">
    <source>
        <dbReference type="EMBL" id="KAF2449718.1"/>
    </source>
</evidence>
<feature type="region of interest" description="Disordered" evidence="1">
    <location>
        <begin position="1"/>
        <end position="33"/>
    </location>
</feature>
<feature type="compositionally biased region" description="Polar residues" evidence="1">
    <location>
        <begin position="1"/>
        <end position="11"/>
    </location>
</feature>
<evidence type="ECO:0000313" key="3">
    <source>
        <dbReference type="Proteomes" id="UP000799764"/>
    </source>
</evidence>
<gene>
    <name evidence="2" type="ORF">P171DRAFT_427890</name>
</gene>
<proteinExistence type="predicted"/>
<name>A0A9P4PUZ6_9PLEO</name>